<feature type="transmembrane region" description="Helical" evidence="1">
    <location>
        <begin position="243"/>
        <end position="264"/>
    </location>
</feature>
<name>A0A316VHU8_9BASI</name>
<evidence type="ECO:0000256" key="1">
    <source>
        <dbReference type="SAM" id="Phobius"/>
    </source>
</evidence>
<dbReference type="EMBL" id="KZ819602">
    <property type="protein sequence ID" value="PWN37162.1"/>
    <property type="molecule type" value="Genomic_DNA"/>
</dbReference>
<keyword evidence="1" id="KW-1133">Transmembrane helix</keyword>
<gene>
    <name evidence="2" type="ORF">FA14DRAFT_176463</name>
</gene>
<keyword evidence="1" id="KW-0472">Membrane</keyword>
<feature type="transmembrane region" description="Helical" evidence="1">
    <location>
        <begin position="139"/>
        <end position="158"/>
    </location>
</feature>
<dbReference type="InParanoid" id="A0A316VHU8"/>
<dbReference type="RefSeq" id="XP_025357464.1">
    <property type="nucleotide sequence ID" value="XM_025500673.1"/>
</dbReference>
<sequence length="669" mass="75134">MSSPSQKVSIAHAVQGINTAFQLFTSDDVEKQVFNEEAGPLGMAVAMLGYPGQFGLVRAALKLIVGLERAHKSGLDVSKIKHLTADPIEKISYGGPKPLGINPRPDQPLLKHFLNTYEGKVWYYFGCRPDNDQEKKNRVVTGVTLACFILCASATGASSVSLCLHKGPTYWILVMLNPVGLVGVAVTFIRLRACIRPATIHEQGSPLNFSKLPHSVILDNGRIGIIDERAIDVYPSSYRIYKFALGVSLICLLTGLVVAFSLLQDNDGHAIIWGGCQLILTIVRYLTWLFEPLQYLQRQSTEMGIEADSVAGDMSDLKDAATTRIVFLIARARLYNSNERHDPYSEEFIWQALSTIRPTEDGSWWWRKAPTNTDVIQSYKTSEAVDLQINGERAQRKKSAVHQTPFCSGKNKGTQIILLPMPIIHAMCDVFGVSPHSCGLPSLGSVTSFEPDVQLCVITQHGTTSFLFCVFDDYGRNGTILSDEEHHILDGCFFHKGILVVNAMALVVHQSMRPGKVERRYETDFKPFEEMLRLIKEKGEKEKIITSRADLPLTVNTITKDLYLLFGNQLSNSDSLLTNLRLMKFRDFAFRSKWWPSFLRPQYFYHLIVFFEKADSVTGQLDTMHGHEFWFWDGLRITGEIILKPKEIARRLEEMSSKEEAASYHTAAT</sequence>
<keyword evidence="1" id="KW-0812">Transmembrane</keyword>
<dbReference type="Proteomes" id="UP000245771">
    <property type="component" value="Unassembled WGS sequence"/>
</dbReference>
<proteinExistence type="predicted"/>
<protein>
    <submittedName>
        <fullName evidence="2">Uncharacterized protein</fullName>
    </submittedName>
</protein>
<dbReference type="AlphaFoldDB" id="A0A316VHU8"/>
<dbReference type="GeneID" id="37022454"/>
<evidence type="ECO:0000313" key="3">
    <source>
        <dbReference type="Proteomes" id="UP000245771"/>
    </source>
</evidence>
<reference evidence="2 3" key="1">
    <citation type="journal article" date="2018" name="Mol. Biol. Evol.">
        <title>Broad Genomic Sampling Reveals a Smut Pathogenic Ancestry of the Fungal Clade Ustilaginomycotina.</title>
        <authorList>
            <person name="Kijpornyongpan T."/>
            <person name="Mondo S.J."/>
            <person name="Barry K."/>
            <person name="Sandor L."/>
            <person name="Lee J."/>
            <person name="Lipzen A."/>
            <person name="Pangilinan J."/>
            <person name="LaButti K."/>
            <person name="Hainaut M."/>
            <person name="Henrissat B."/>
            <person name="Grigoriev I.V."/>
            <person name="Spatafora J.W."/>
            <person name="Aime M.C."/>
        </authorList>
    </citation>
    <scope>NUCLEOTIDE SEQUENCE [LARGE SCALE GENOMIC DNA]</scope>
    <source>
        <strain evidence="2 3">MCA 3882</strain>
    </source>
</reference>
<accession>A0A316VHU8</accession>
<organism evidence="2 3">
    <name type="scientific">Meira miltonrushii</name>
    <dbReference type="NCBI Taxonomy" id="1280837"/>
    <lineage>
        <taxon>Eukaryota</taxon>
        <taxon>Fungi</taxon>
        <taxon>Dikarya</taxon>
        <taxon>Basidiomycota</taxon>
        <taxon>Ustilaginomycotina</taxon>
        <taxon>Exobasidiomycetes</taxon>
        <taxon>Exobasidiales</taxon>
        <taxon>Brachybasidiaceae</taxon>
        <taxon>Meira</taxon>
    </lineage>
</organism>
<evidence type="ECO:0000313" key="2">
    <source>
        <dbReference type="EMBL" id="PWN37162.1"/>
    </source>
</evidence>
<feature type="transmembrane region" description="Helical" evidence="1">
    <location>
        <begin position="170"/>
        <end position="191"/>
    </location>
</feature>
<keyword evidence="3" id="KW-1185">Reference proteome</keyword>